<feature type="domain" description="Transposase zinc-ribbon" evidence="2">
    <location>
        <begin position="22"/>
        <end position="69"/>
    </location>
</feature>
<feature type="region of interest" description="Disordered" evidence="1">
    <location>
        <begin position="131"/>
        <end position="161"/>
    </location>
</feature>
<evidence type="ECO:0000256" key="1">
    <source>
        <dbReference type="SAM" id="MobiDB-lite"/>
    </source>
</evidence>
<proteinExistence type="predicted"/>
<accession>A0ABZ0SFL1</accession>
<sequence length="161" mass="18066">MSMHRVQFQPGLSLPDFLAQFGSEAQCERALEQARWPEGFRCPECGDAHAYVLQGGSRKIFQCRGCRKQTSVIAGTLFQSTHVPLTVWFLAIYLINQAKTGLSTLALKRHLGVSYPTTRMIRDKLIRTPSEPDSNYTFQGNLRSTSASKKSVQSRKQARDA</sequence>
<evidence type="ECO:0000313" key="4">
    <source>
        <dbReference type="Proteomes" id="UP001432180"/>
    </source>
</evidence>
<keyword evidence="4" id="KW-1185">Reference proteome</keyword>
<name>A0ABZ0SFL1_9GAMM</name>
<gene>
    <name evidence="3" type="ORF">Thiowin_03977</name>
</gene>
<feature type="compositionally biased region" description="Polar residues" evidence="1">
    <location>
        <begin position="131"/>
        <end position="155"/>
    </location>
</feature>
<evidence type="ECO:0000313" key="3">
    <source>
        <dbReference type="EMBL" id="WPL18886.1"/>
    </source>
</evidence>
<dbReference type="Pfam" id="PF12760">
    <property type="entry name" value="Zn_ribbon_IS1595"/>
    <property type="match status" value="1"/>
</dbReference>
<dbReference type="InterPro" id="IPR024442">
    <property type="entry name" value="Transposase_Zn_ribbon"/>
</dbReference>
<protein>
    <submittedName>
        <fullName evidence="3">Transposase</fullName>
    </submittedName>
</protein>
<organism evidence="3 4">
    <name type="scientific">Thiorhodovibrio winogradskyi</name>
    <dbReference type="NCBI Taxonomy" id="77007"/>
    <lineage>
        <taxon>Bacteria</taxon>
        <taxon>Pseudomonadati</taxon>
        <taxon>Pseudomonadota</taxon>
        <taxon>Gammaproteobacteria</taxon>
        <taxon>Chromatiales</taxon>
        <taxon>Chromatiaceae</taxon>
        <taxon>Thiorhodovibrio</taxon>
    </lineage>
</organism>
<reference evidence="3 4" key="1">
    <citation type="journal article" date="2023" name="Microorganisms">
        <title>Thiorhodovibrio frisius and Trv. litoralis spp. nov., Two Novel Members from a Clade of Fastidious Purple Sulfur Bacteria That Exhibit Unique Red-Shifted Light-Harvesting Capabilities.</title>
        <authorList>
            <person name="Methner A."/>
            <person name="Kuzyk S.B."/>
            <person name="Petersen J."/>
            <person name="Bauer S."/>
            <person name="Brinkmann H."/>
            <person name="Sichau K."/>
            <person name="Wanner G."/>
            <person name="Wolf J."/>
            <person name="Neumann-Schaal M."/>
            <person name="Henke P."/>
            <person name="Tank M."/>
            <person name="Sproer C."/>
            <person name="Bunk B."/>
            <person name="Overmann J."/>
        </authorList>
    </citation>
    <scope>NUCLEOTIDE SEQUENCE [LARGE SCALE GENOMIC DNA]</scope>
    <source>
        <strain evidence="3 4">DSM 6702</strain>
    </source>
</reference>
<dbReference type="Proteomes" id="UP001432180">
    <property type="component" value="Chromosome"/>
</dbReference>
<evidence type="ECO:0000259" key="2">
    <source>
        <dbReference type="Pfam" id="PF12760"/>
    </source>
</evidence>
<dbReference type="EMBL" id="CP121472">
    <property type="protein sequence ID" value="WPL18886.1"/>
    <property type="molecule type" value="Genomic_DNA"/>
</dbReference>